<dbReference type="KEGG" id="ppoo:LW347_16415"/>
<dbReference type="EMBL" id="CP090065">
    <property type="protein sequence ID" value="UVO07439.1"/>
    <property type="molecule type" value="Genomic_DNA"/>
</dbReference>
<sequence length="117" mass="13548">MQAKKRELINLSNFIEFCKKNIESIDDDFCLYSEDAEEPLSVSLNCYIDDYPTGDDEGEDLFSDFVINNELELIYYGGQFIDVIKNVLMQVTDPNVEVIINALNYYMDNDDFIDIDS</sequence>
<dbReference type="RefSeq" id="WP_258882887.1">
    <property type="nucleotide sequence ID" value="NZ_CP090065.1"/>
</dbReference>
<evidence type="ECO:0000313" key="2">
    <source>
        <dbReference type="EMBL" id="UVO07439.1"/>
    </source>
</evidence>
<evidence type="ECO:0000259" key="1">
    <source>
        <dbReference type="Pfam" id="PF24832"/>
    </source>
</evidence>
<dbReference type="AlphaFoldDB" id="A0AAE9NLV4"/>
<dbReference type="InterPro" id="IPR056133">
    <property type="entry name" value="DUF7716"/>
</dbReference>
<name>A0AAE9NLV4_9GAMM</name>
<dbReference type="Pfam" id="PF24832">
    <property type="entry name" value="DUF7716"/>
    <property type="match status" value="1"/>
</dbReference>
<evidence type="ECO:0000313" key="3">
    <source>
        <dbReference type="Proteomes" id="UP001059272"/>
    </source>
</evidence>
<proteinExistence type="predicted"/>
<organism evidence="2 3">
    <name type="scientific">Pectobacterium polonicum</name>
    <dbReference type="NCBI Taxonomy" id="2485124"/>
    <lineage>
        <taxon>Bacteria</taxon>
        <taxon>Pseudomonadati</taxon>
        <taxon>Pseudomonadota</taxon>
        <taxon>Gammaproteobacteria</taxon>
        <taxon>Enterobacterales</taxon>
        <taxon>Pectobacteriaceae</taxon>
        <taxon>Pectobacterium</taxon>
    </lineage>
</organism>
<protein>
    <recommendedName>
        <fullName evidence="1">DUF7716 domain-containing protein</fullName>
    </recommendedName>
</protein>
<gene>
    <name evidence="2" type="ORF">LW347_16415</name>
</gene>
<accession>A0AAE9NLV4</accession>
<dbReference type="Proteomes" id="UP001059272">
    <property type="component" value="Chromosome"/>
</dbReference>
<feature type="domain" description="DUF7716" evidence="1">
    <location>
        <begin position="21"/>
        <end position="115"/>
    </location>
</feature>
<reference evidence="2" key="1">
    <citation type="submission" date="2021-12" db="EMBL/GenBank/DDBJ databases">
        <title>Genome sequence of novel Pectobacterium sp. causing blackleg.</title>
        <authorList>
            <person name="Wang J."/>
        </authorList>
    </citation>
    <scope>NUCLEOTIDE SEQUENCE</scope>
    <source>
        <strain evidence="2">BY21311</strain>
    </source>
</reference>